<dbReference type="Pfam" id="PF09972">
    <property type="entry name" value="DUF2207"/>
    <property type="match status" value="1"/>
</dbReference>
<comment type="caution">
    <text evidence="6">The sequence shown here is derived from an EMBL/GenBank/DDBJ whole genome shotgun (WGS) entry which is preliminary data.</text>
</comment>
<feature type="transmembrane region" description="Helical" evidence="2">
    <location>
        <begin position="257"/>
        <end position="276"/>
    </location>
</feature>
<evidence type="ECO:0000256" key="2">
    <source>
        <dbReference type="SAM" id="Phobius"/>
    </source>
</evidence>
<protein>
    <submittedName>
        <fullName evidence="6">DUF2207 domain-containing protein</fullName>
    </submittedName>
</protein>
<keyword evidence="2" id="KW-0472">Membrane</keyword>
<dbReference type="InterPro" id="IPR018702">
    <property type="entry name" value="DUF2207"/>
</dbReference>
<dbReference type="RefSeq" id="WP_262067891.1">
    <property type="nucleotide sequence ID" value="NZ_JAMXOC010000001.1"/>
</dbReference>
<dbReference type="Pfam" id="PF20990">
    <property type="entry name" value="DUF2207_C"/>
    <property type="match status" value="1"/>
</dbReference>
<feature type="domain" description="DUF2207" evidence="4">
    <location>
        <begin position="37"/>
        <end position="200"/>
    </location>
</feature>
<keyword evidence="2" id="KW-0812">Transmembrane</keyword>
<feature type="signal peptide" evidence="3">
    <location>
        <begin position="1"/>
        <end position="23"/>
    </location>
</feature>
<dbReference type="EMBL" id="JAMZFV010000001">
    <property type="protein sequence ID" value="MCP1108989.1"/>
    <property type="molecule type" value="Genomic_DNA"/>
</dbReference>
<reference evidence="6 7" key="1">
    <citation type="journal article" date="2022" name="Genome Biol. Evol.">
        <title>Host diet, physiology and behaviors set the stage for Lachnospiraceae cladogenesis.</title>
        <authorList>
            <person name="Vera-Ponce De Leon A."/>
            <person name="Schneider M."/>
            <person name="Jahnes B.C."/>
            <person name="Sadowski V."/>
            <person name="Camuy-Velez L.A."/>
            <person name="Duan J."/>
            <person name="Sabree Z.L."/>
        </authorList>
    </citation>
    <scope>NUCLEOTIDE SEQUENCE [LARGE SCALE GENOMIC DNA]</scope>
    <source>
        <strain evidence="6 7">PAL227</strain>
    </source>
</reference>
<keyword evidence="3" id="KW-0732">Signal</keyword>
<dbReference type="Proteomes" id="UP001523565">
    <property type="component" value="Unassembled WGS sequence"/>
</dbReference>
<feature type="domain" description="Predicted membrane protein YciQ-like C-terminal" evidence="5">
    <location>
        <begin position="457"/>
        <end position="512"/>
    </location>
</feature>
<evidence type="ECO:0000256" key="3">
    <source>
        <dbReference type="SAM" id="SignalP"/>
    </source>
</evidence>
<proteinExistence type="predicted"/>
<feature type="region of interest" description="Disordered" evidence="1">
    <location>
        <begin position="559"/>
        <end position="581"/>
    </location>
</feature>
<keyword evidence="7" id="KW-1185">Reference proteome</keyword>
<keyword evidence="2" id="KW-1133">Transmembrane helix</keyword>
<sequence length="581" mass="64812">MNSKKRKKGLAVVLVLLLCFAFAVPLAAASGDDFGLDIEVVLAEDGSATIKEIWDINANQGTEIYKQLFNMDGMEVHDFQVEEDGKKYEQLEWWDVDASQEEKAFKSGVVGTDEGYELCFGVGEYGRHKYELSYKITGFVYQLEDAFAVNFQFVSPEMNVKPNEMTIKISGVNVNPDTRVYGFGFEGDIHVEGEEGDYYILAVSDGEVDYANVFAGFEEGSFTDANQTYASRSLEDMIDEAREGSDYTDSSGGGFPWFHVIVSVIFLGGILTAVTASSKKNKRLKTLEFTDGRNELPAYKDVNYFRDIPANKDMFLFYYIARQADLVDEQTAQSGLVSAILLNWIRTKKVEFDKTEKKGIFSSKDTFTIHFLDDGNGLSTPMEKVLYGYFREAAGANLVLEDKEFEHWCTKNYESMTGWFASVDTAVAGMLGKNGYGETQTVKQKVMFFDTNIIKTIYTPKFREELLHCIGFKRFLEEFGSLGEKQVKEVVLWEEYLLFASILGMADKVEKEIGRLYPEFNEQSDIDIFYTSMATRAFVLHSISNVHSAESAARFEGSGGSTSFSGGGSSFGGGGGGGGFR</sequence>
<accession>A0ABT1EE55</accession>
<name>A0ABT1EE55_9FIRM</name>
<evidence type="ECO:0000313" key="6">
    <source>
        <dbReference type="EMBL" id="MCP1108989.1"/>
    </source>
</evidence>
<organism evidence="6 7">
    <name type="scientific">Ohessyouella blattaphilus</name>
    <dbReference type="NCBI Taxonomy" id="2949333"/>
    <lineage>
        <taxon>Bacteria</taxon>
        <taxon>Bacillati</taxon>
        <taxon>Bacillota</taxon>
        <taxon>Clostridia</taxon>
        <taxon>Lachnospirales</taxon>
        <taxon>Lachnospiraceae</taxon>
        <taxon>Ohessyouella</taxon>
    </lineage>
</organism>
<feature type="chain" id="PRO_5047175215" evidence="3">
    <location>
        <begin position="24"/>
        <end position="581"/>
    </location>
</feature>
<evidence type="ECO:0000259" key="5">
    <source>
        <dbReference type="Pfam" id="PF20990"/>
    </source>
</evidence>
<gene>
    <name evidence="6" type="ORF">NK118_01830</name>
</gene>
<evidence type="ECO:0000259" key="4">
    <source>
        <dbReference type="Pfam" id="PF09972"/>
    </source>
</evidence>
<evidence type="ECO:0000256" key="1">
    <source>
        <dbReference type="SAM" id="MobiDB-lite"/>
    </source>
</evidence>
<dbReference type="InterPro" id="IPR048389">
    <property type="entry name" value="YciQ-like_C"/>
</dbReference>
<evidence type="ECO:0000313" key="7">
    <source>
        <dbReference type="Proteomes" id="UP001523565"/>
    </source>
</evidence>